<feature type="domain" description="Cytochrome b561 bacterial/Ni-hydrogenase" evidence="7">
    <location>
        <begin position="3"/>
        <end position="174"/>
    </location>
</feature>
<dbReference type="Pfam" id="PF01292">
    <property type="entry name" value="Ni_hydr_CYTB"/>
    <property type="match status" value="1"/>
</dbReference>
<dbReference type="InterPro" id="IPR011577">
    <property type="entry name" value="Cyt_b561_bac/Ni-Hgenase"/>
</dbReference>
<organism evidence="8 9">
    <name type="scientific">Novosphingobium anseongense</name>
    <dbReference type="NCBI Taxonomy" id="3133436"/>
    <lineage>
        <taxon>Bacteria</taxon>
        <taxon>Pseudomonadati</taxon>
        <taxon>Pseudomonadota</taxon>
        <taxon>Alphaproteobacteria</taxon>
        <taxon>Sphingomonadales</taxon>
        <taxon>Sphingomonadaceae</taxon>
        <taxon>Novosphingobium</taxon>
    </lineage>
</organism>
<feature type="transmembrane region" description="Helical" evidence="6">
    <location>
        <begin position="183"/>
        <end position="208"/>
    </location>
</feature>
<dbReference type="RefSeq" id="WP_339588146.1">
    <property type="nucleotide sequence ID" value="NZ_JBBHJZ010000003.1"/>
</dbReference>
<dbReference type="SUPFAM" id="SSF81342">
    <property type="entry name" value="Transmembrane di-heme cytochromes"/>
    <property type="match status" value="1"/>
</dbReference>
<keyword evidence="9" id="KW-1185">Reference proteome</keyword>
<protein>
    <submittedName>
        <fullName evidence="8">Cytochrome b/b6 domain-containing protein</fullName>
    </submittedName>
</protein>
<evidence type="ECO:0000313" key="8">
    <source>
        <dbReference type="EMBL" id="MEJ5978209.1"/>
    </source>
</evidence>
<evidence type="ECO:0000256" key="3">
    <source>
        <dbReference type="ARBA" id="ARBA00022692"/>
    </source>
</evidence>
<evidence type="ECO:0000256" key="2">
    <source>
        <dbReference type="ARBA" id="ARBA00022475"/>
    </source>
</evidence>
<dbReference type="EMBL" id="JBBHJZ010000003">
    <property type="protein sequence ID" value="MEJ5978209.1"/>
    <property type="molecule type" value="Genomic_DNA"/>
</dbReference>
<evidence type="ECO:0000313" key="9">
    <source>
        <dbReference type="Proteomes" id="UP001361239"/>
    </source>
</evidence>
<feature type="transmembrane region" description="Helical" evidence="6">
    <location>
        <begin position="141"/>
        <end position="162"/>
    </location>
</feature>
<dbReference type="PANTHER" id="PTHR30485:SF2">
    <property type="entry name" value="BLL0597 PROTEIN"/>
    <property type="match status" value="1"/>
</dbReference>
<accession>A0ABU8RYQ0</accession>
<comment type="caution">
    <text evidence="8">The sequence shown here is derived from an EMBL/GenBank/DDBJ whole genome shotgun (WGS) entry which is preliminary data.</text>
</comment>
<proteinExistence type="predicted"/>
<dbReference type="Proteomes" id="UP001361239">
    <property type="component" value="Unassembled WGS sequence"/>
</dbReference>
<feature type="transmembrane region" description="Helical" evidence="6">
    <location>
        <begin position="90"/>
        <end position="113"/>
    </location>
</feature>
<keyword evidence="3 6" id="KW-0812">Transmembrane</keyword>
<evidence type="ECO:0000259" key="7">
    <source>
        <dbReference type="Pfam" id="PF01292"/>
    </source>
</evidence>
<dbReference type="PANTHER" id="PTHR30485">
    <property type="entry name" value="NI/FE-HYDROGENASE 1 B-TYPE CYTOCHROME SUBUNIT"/>
    <property type="match status" value="1"/>
</dbReference>
<keyword evidence="4 6" id="KW-1133">Transmembrane helix</keyword>
<feature type="transmembrane region" description="Helical" evidence="6">
    <location>
        <begin position="10"/>
        <end position="26"/>
    </location>
</feature>
<dbReference type="Gene3D" id="1.20.950.20">
    <property type="entry name" value="Transmembrane di-heme cytochromes, Chain C"/>
    <property type="match status" value="1"/>
</dbReference>
<evidence type="ECO:0000256" key="1">
    <source>
        <dbReference type="ARBA" id="ARBA00004651"/>
    </source>
</evidence>
<name>A0ABU8RYQ0_9SPHN</name>
<evidence type="ECO:0000256" key="6">
    <source>
        <dbReference type="SAM" id="Phobius"/>
    </source>
</evidence>
<evidence type="ECO:0000256" key="4">
    <source>
        <dbReference type="ARBA" id="ARBA00022989"/>
    </source>
</evidence>
<evidence type="ECO:0000256" key="5">
    <source>
        <dbReference type="ARBA" id="ARBA00023136"/>
    </source>
</evidence>
<keyword evidence="5 6" id="KW-0472">Membrane</keyword>
<dbReference type="InterPro" id="IPR016174">
    <property type="entry name" value="Di-haem_cyt_TM"/>
</dbReference>
<reference evidence="8 9" key="1">
    <citation type="submission" date="2024-03" db="EMBL/GenBank/DDBJ databases">
        <authorList>
            <person name="Jo J.-H."/>
        </authorList>
    </citation>
    <scope>NUCLEOTIDE SEQUENCE [LARGE SCALE GENOMIC DNA]</scope>
    <source>
        <strain evidence="8 9">PS1R-30</strain>
    </source>
</reference>
<keyword evidence="2" id="KW-1003">Cell membrane</keyword>
<gene>
    <name evidence="8" type="ORF">WG901_16265</name>
</gene>
<feature type="transmembrane region" description="Helical" evidence="6">
    <location>
        <begin position="38"/>
        <end position="59"/>
    </location>
</feature>
<dbReference type="InterPro" id="IPR051542">
    <property type="entry name" value="Hydrogenase_cytochrome"/>
</dbReference>
<sequence length="217" mass="23486">MKVWDLPTRLFHWSIVLLVGFSWWSAETGQMDWHYKSGLTALILLVFRILWGFVGGSTARFAHFLKSPMAAAAYLRRPKDAPKQGGHNPLGGYSVIAMLLALVVQVGTGLFAVDVDGIESGPLSYLVDFDQGRVAADVHHLAFTLVQILVVLHLVAIVYYRLRGRRLIVPMITGRDRQLSTGAAEVTGGGALRAVVVLAIALGIGWWVSLGAPLGGS</sequence>
<comment type="subcellular location">
    <subcellularLocation>
        <location evidence="1">Cell membrane</location>
        <topology evidence="1">Multi-pass membrane protein</topology>
    </subcellularLocation>
</comment>